<comment type="caution">
    <text evidence="12">The sequence shown here is derived from an EMBL/GenBank/DDBJ whole genome shotgun (WGS) entry which is preliminary data.</text>
</comment>
<evidence type="ECO:0000259" key="11">
    <source>
        <dbReference type="Pfam" id="PF00483"/>
    </source>
</evidence>
<dbReference type="GO" id="GO:0004106">
    <property type="term" value="F:chorismate mutase activity"/>
    <property type="evidence" value="ECO:0007669"/>
    <property type="project" value="InterPro"/>
</dbReference>
<comment type="similarity">
    <text evidence="3">Belongs to the bacterial/plant glucose-1-phosphate adenylyltransferase family.</text>
</comment>
<keyword evidence="5" id="KW-0808">Transferase</keyword>
<dbReference type="InterPro" id="IPR005835">
    <property type="entry name" value="NTP_transferase_dom"/>
</dbReference>
<dbReference type="Pfam" id="PF00483">
    <property type="entry name" value="NTP_transferase"/>
    <property type="match status" value="1"/>
</dbReference>
<name>A0A833QAX2_9POAL</name>
<comment type="catalytic activity">
    <reaction evidence="1">
        <text>alpha-D-glucose 1-phosphate + ATP + H(+) = ADP-alpha-D-glucose + diphosphate</text>
        <dbReference type="Rhea" id="RHEA:12120"/>
        <dbReference type="ChEBI" id="CHEBI:15378"/>
        <dbReference type="ChEBI" id="CHEBI:30616"/>
        <dbReference type="ChEBI" id="CHEBI:33019"/>
        <dbReference type="ChEBI" id="CHEBI:57498"/>
        <dbReference type="ChEBI" id="CHEBI:58601"/>
        <dbReference type="EC" id="2.7.7.27"/>
    </reaction>
</comment>
<dbReference type="GO" id="GO:0019252">
    <property type="term" value="P:starch biosynthetic process"/>
    <property type="evidence" value="ECO:0007669"/>
    <property type="project" value="UniProtKB-UniPathway"/>
</dbReference>
<keyword evidence="4" id="KW-0021">Allosteric enzyme</keyword>
<dbReference type="EMBL" id="SWLB01000028">
    <property type="protein sequence ID" value="KAF3320930.1"/>
    <property type="molecule type" value="Genomic_DNA"/>
</dbReference>
<gene>
    <name evidence="12" type="ORF">FCM35_KLT15064</name>
</gene>
<accession>A0A833QAX2</accession>
<dbReference type="SUPFAM" id="SSF48600">
    <property type="entry name" value="Chorismate mutase II"/>
    <property type="match status" value="1"/>
</dbReference>
<keyword evidence="6" id="KW-0548">Nucleotidyltransferase</keyword>
<keyword evidence="7" id="KW-0547">Nucleotide-binding</keyword>
<dbReference type="GO" id="GO:0046417">
    <property type="term" value="P:chorismate metabolic process"/>
    <property type="evidence" value="ECO:0007669"/>
    <property type="project" value="InterPro"/>
</dbReference>
<dbReference type="PROSITE" id="PS00809">
    <property type="entry name" value="ADP_GLC_PYROPHOSPH_2"/>
    <property type="match status" value="1"/>
</dbReference>
<evidence type="ECO:0000256" key="8">
    <source>
        <dbReference type="ARBA" id="ARBA00022840"/>
    </source>
</evidence>
<evidence type="ECO:0000256" key="6">
    <source>
        <dbReference type="ARBA" id="ARBA00022695"/>
    </source>
</evidence>
<keyword evidence="8" id="KW-0067">ATP-binding</keyword>
<dbReference type="GO" id="GO:0005978">
    <property type="term" value="P:glycogen biosynthetic process"/>
    <property type="evidence" value="ECO:0007669"/>
    <property type="project" value="InterPro"/>
</dbReference>
<comment type="pathway">
    <text evidence="2">Glycan biosynthesis; starch biosynthesis.</text>
</comment>
<dbReference type="PANTHER" id="PTHR43523:SF12">
    <property type="entry name" value="GLUCOSE-1-PHOSPHATE ADENYLYLTRANSFERASE LARGE SUBUNIT 1, CHLOROPLASTIC-RELATED"/>
    <property type="match status" value="1"/>
</dbReference>
<evidence type="ECO:0000256" key="7">
    <source>
        <dbReference type="ARBA" id="ARBA00022741"/>
    </source>
</evidence>
<evidence type="ECO:0000313" key="13">
    <source>
        <dbReference type="Proteomes" id="UP000623129"/>
    </source>
</evidence>
<dbReference type="GO" id="GO:0008878">
    <property type="term" value="F:glucose-1-phosphate adenylyltransferase activity"/>
    <property type="evidence" value="ECO:0007669"/>
    <property type="project" value="UniProtKB-EC"/>
</dbReference>
<proteinExistence type="inferred from homology"/>
<dbReference type="InterPro" id="IPR005836">
    <property type="entry name" value="ADP_Glu_pyroP_CS"/>
</dbReference>
<keyword evidence="13" id="KW-1185">Reference proteome</keyword>
<dbReference type="Gene3D" id="1.10.590.10">
    <property type="entry name" value="Chorismate mutase, AroQ class superfamily, eukaryotic"/>
    <property type="match status" value="1"/>
</dbReference>
<evidence type="ECO:0000256" key="10">
    <source>
        <dbReference type="ARBA" id="ARBA00023235"/>
    </source>
</evidence>
<evidence type="ECO:0000313" key="12">
    <source>
        <dbReference type="EMBL" id="KAF3320930.1"/>
    </source>
</evidence>
<dbReference type="PANTHER" id="PTHR43523">
    <property type="entry name" value="GLUCOSE-1-PHOSPHATE ADENYLYLTRANSFERASE-RELATED"/>
    <property type="match status" value="1"/>
</dbReference>
<evidence type="ECO:0000256" key="5">
    <source>
        <dbReference type="ARBA" id="ARBA00022679"/>
    </source>
</evidence>
<dbReference type="GO" id="GO:0009073">
    <property type="term" value="P:aromatic amino acid family biosynthetic process"/>
    <property type="evidence" value="ECO:0007669"/>
    <property type="project" value="InterPro"/>
</dbReference>
<protein>
    <submittedName>
        <fullName evidence="12">Chorismate mutase 1</fullName>
    </submittedName>
</protein>
<dbReference type="UniPathway" id="UPA00152"/>
<reference evidence="12" key="1">
    <citation type="submission" date="2020-01" db="EMBL/GenBank/DDBJ databases">
        <title>Genome sequence of Kobresia littledalei, the first chromosome-level genome in the family Cyperaceae.</title>
        <authorList>
            <person name="Qu G."/>
        </authorList>
    </citation>
    <scope>NUCLEOTIDE SEQUENCE</scope>
    <source>
        <strain evidence="12">C.B.Clarke</strain>
        <tissue evidence="12">Leaf</tissue>
    </source>
</reference>
<dbReference type="Proteomes" id="UP000623129">
    <property type="component" value="Unassembled WGS sequence"/>
</dbReference>
<feature type="domain" description="Nucleotidyl transferase" evidence="11">
    <location>
        <begin position="65"/>
        <end position="94"/>
    </location>
</feature>
<evidence type="ECO:0000256" key="9">
    <source>
        <dbReference type="ARBA" id="ARBA00022922"/>
    </source>
</evidence>
<sequence length="186" mass="20993">MSKGCLATHFLFFRSTVSRYKSPDEHPFFPEDLPKPVLPPMQYPEVYGFCLTSHPFTRNPENVAAVILGSGVGTRLFPLTQIRATPVVLVATQTPGEDRMKWFQGTADAVGHIDLIWISSLADGLHGFCPESQTMWRRCLHMDDRYFICLLDSRASDFGLMKIGDTSKSQSHFLQREAQGRDDLII</sequence>
<dbReference type="InterPro" id="IPR036263">
    <property type="entry name" value="Chorismate_II_sf"/>
</dbReference>
<evidence type="ECO:0000256" key="4">
    <source>
        <dbReference type="ARBA" id="ARBA00022533"/>
    </source>
</evidence>
<keyword evidence="9" id="KW-0750">Starch biosynthesis</keyword>
<dbReference type="GO" id="GO:0005524">
    <property type="term" value="F:ATP binding"/>
    <property type="evidence" value="ECO:0007669"/>
    <property type="project" value="UniProtKB-KW"/>
</dbReference>
<evidence type="ECO:0000256" key="2">
    <source>
        <dbReference type="ARBA" id="ARBA00004727"/>
    </source>
</evidence>
<keyword evidence="10" id="KW-0413">Isomerase</keyword>
<dbReference type="AlphaFoldDB" id="A0A833QAX2"/>
<organism evidence="12 13">
    <name type="scientific">Carex littledalei</name>
    <dbReference type="NCBI Taxonomy" id="544730"/>
    <lineage>
        <taxon>Eukaryota</taxon>
        <taxon>Viridiplantae</taxon>
        <taxon>Streptophyta</taxon>
        <taxon>Embryophyta</taxon>
        <taxon>Tracheophyta</taxon>
        <taxon>Spermatophyta</taxon>
        <taxon>Magnoliopsida</taxon>
        <taxon>Liliopsida</taxon>
        <taxon>Poales</taxon>
        <taxon>Cyperaceae</taxon>
        <taxon>Cyperoideae</taxon>
        <taxon>Cariceae</taxon>
        <taxon>Carex</taxon>
        <taxon>Carex subgen. Euthyceras</taxon>
    </lineage>
</organism>
<evidence type="ECO:0000256" key="3">
    <source>
        <dbReference type="ARBA" id="ARBA00010443"/>
    </source>
</evidence>
<dbReference type="InterPro" id="IPR011831">
    <property type="entry name" value="ADP-Glc_PPase"/>
</dbReference>
<evidence type="ECO:0000256" key="1">
    <source>
        <dbReference type="ARBA" id="ARBA00000956"/>
    </source>
</evidence>
<dbReference type="InterPro" id="IPR037039">
    <property type="entry name" value="CM_AroQ_sf_eucaryotic"/>
</dbReference>